<gene>
    <name evidence="1" type="ORF">LL252_07585</name>
</gene>
<sequence>MRFSYQSEKFSSARSALMLPHTGGEHESIAGAFHEISLALHQFDRSKLDDNGTNWVRKLDALMDTTGLSDPNKEGLWAVKAKTLSDDDKIELSHIVDELAHWFDHAEI</sequence>
<name>A0A9Q3YRB0_9GAMM</name>
<evidence type="ECO:0000313" key="1">
    <source>
        <dbReference type="EMBL" id="MCC4308433.1"/>
    </source>
</evidence>
<protein>
    <submittedName>
        <fullName evidence="1">Uncharacterized protein</fullName>
    </submittedName>
</protein>
<keyword evidence="2" id="KW-1185">Reference proteome</keyword>
<dbReference type="AlphaFoldDB" id="A0A9Q3YRB0"/>
<evidence type="ECO:0000313" key="2">
    <source>
        <dbReference type="Proteomes" id="UP001108027"/>
    </source>
</evidence>
<organism evidence="1 2">
    <name type="scientific">Alloalcanivorax marinus</name>
    <dbReference type="NCBI Taxonomy" id="1177169"/>
    <lineage>
        <taxon>Bacteria</taxon>
        <taxon>Pseudomonadati</taxon>
        <taxon>Pseudomonadota</taxon>
        <taxon>Gammaproteobacteria</taxon>
        <taxon>Oceanospirillales</taxon>
        <taxon>Alcanivoracaceae</taxon>
        <taxon>Alloalcanivorax</taxon>
    </lineage>
</organism>
<dbReference type="RefSeq" id="WP_228233634.1">
    <property type="nucleotide sequence ID" value="NZ_JAJGNA010000006.1"/>
</dbReference>
<proteinExistence type="predicted"/>
<accession>A0A9Q3YRB0</accession>
<dbReference type="Proteomes" id="UP001108027">
    <property type="component" value="Unassembled WGS sequence"/>
</dbReference>
<comment type="caution">
    <text evidence="1">The sequence shown here is derived from an EMBL/GenBank/DDBJ whole genome shotgun (WGS) entry which is preliminary data.</text>
</comment>
<reference evidence="1" key="1">
    <citation type="submission" date="2021-10" db="EMBL/GenBank/DDBJ databases">
        <title>The diversity and Nitrogen Metabolism of Culturable Nitrate-Utilizing Bacteria Within the Oxygen Minimum Zone of the Changjiang (Yangtze River)Estuary.</title>
        <authorList>
            <person name="Zhang D."/>
            <person name="Zheng J."/>
            <person name="Liu S."/>
            <person name="He W."/>
        </authorList>
    </citation>
    <scope>NUCLEOTIDE SEQUENCE</scope>
    <source>
        <strain evidence="1">FXH-223</strain>
    </source>
</reference>
<dbReference type="EMBL" id="JAJGNA010000006">
    <property type="protein sequence ID" value="MCC4308433.1"/>
    <property type="molecule type" value="Genomic_DNA"/>
</dbReference>